<gene>
    <name evidence="2" type="ordered locus">DVU_2268</name>
</gene>
<name>Q729T1_NITV2</name>
<dbReference type="KEGG" id="dvu:DVU_2268"/>
<evidence type="ECO:0000256" key="1">
    <source>
        <dbReference type="SAM" id="MobiDB-lite"/>
    </source>
</evidence>
<feature type="compositionally biased region" description="Basic and acidic residues" evidence="1">
    <location>
        <begin position="12"/>
        <end position="28"/>
    </location>
</feature>
<proteinExistence type="predicted"/>
<dbReference type="HOGENOM" id="CLU_3308601_0_0_7"/>
<organism evidence="2 3">
    <name type="scientific">Nitratidesulfovibrio vulgaris (strain ATCC 29579 / DSM 644 / CCUG 34227 / NCIMB 8303 / VKM B-1760 / Hildenborough)</name>
    <name type="common">Desulfovibrio vulgaris</name>
    <dbReference type="NCBI Taxonomy" id="882"/>
    <lineage>
        <taxon>Bacteria</taxon>
        <taxon>Pseudomonadati</taxon>
        <taxon>Thermodesulfobacteriota</taxon>
        <taxon>Desulfovibrionia</taxon>
        <taxon>Desulfovibrionales</taxon>
        <taxon>Desulfovibrionaceae</taxon>
        <taxon>Nitratidesulfovibrio</taxon>
    </lineage>
</organism>
<dbReference type="EMBL" id="AE017285">
    <property type="protein sequence ID" value="AAS96741.1"/>
    <property type="molecule type" value="Genomic_DNA"/>
</dbReference>
<sequence length="39" mass="4278">MVLSDGSSVRIVRGEGHPCLTRERRSQDESMSSTVLPFG</sequence>
<feature type="region of interest" description="Disordered" evidence="1">
    <location>
        <begin position="1"/>
        <end position="39"/>
    </location>
</feature>
<dbReference type="Proteomes" id="UP000002194">
    <property type="component" value="Chromosome"/>
</dbReference>
<dbReference type="PaxDb" id="882-DVU_2268"/>
<dbReference type="EnsemblBacteria" id="AAS96741">
    <property type="protein sequence ID" value="AAS96741"/>
    <property type="gene ID" value="DVU_2268"/>
</dbReference>
<protein>
    <submittedName>
        <fullName evidence="2">Uncharacterized protein</fullName>
    </submittedName>
</protein>
<reference evidence="2 3" key="1">
    <citation type="journal article" date="2004" name="Nat. Biotechnol.">
        <title>The genome sequence of the anaerobic, sulfate-reducing bacterium Desulfovibrio vulgaris Hildenborough.</title>
        <authorList>
            <person name="Heidelberg J.F."/>
            <person name="Seshadri R."/>
            <person name="Haveman S.A."/>
            <person name="Hemme C.L."/>
            <person name="Paulsen I.T."/>
            <person name="Kolonay J.F."/>
            <person name="Eisen J.A."/>
            <person name="Ward N."/>
            <person name="Methe B."/>
            <person name="Brinkac L.M."/>
            <person name="Daugherty S.C."/>
            <person name="Deboy R.T."/>
            <person name="Dodson R.J."/>
            <person name="Durkin A.S."/>
            <person name="Madupu R."/>
            <person name="Nelson W.C."/>
            <person name="Sullivan S.A."/>
            <person name="Fouts D."/>
            <person name="Haft D.H."/>
            <person name="Selengut J."/>
            <person name="Peterson J.D."/>
            <person name="Davidsen T.M."/>
            <person name="Zafar N."/>
            <person name="Zhou L."/>
            <person name="Radune D."/>
            <person name="Dimitrov G."/>
            <person name="Hance M."/>
            <person name="Tran K."/>
            <person name="Khouri H."/>
            <person name="Gill J."/>
            <person name="Utterback T.R."/>
            <person name="Feldblyum T.V."/>
            <person name="Wall J.D."/>
            <person name="Voordouw G."/>
            <person name="Fraser C.M."/>
        </authorList>
    </citation>
    <scope>NUCLEOTIDE SEQUENCE [LARGE SCALE GENOMIC DNA]</scope>
    <source>
        <strain evidence="3">ATCC 29579 / DSM 644 / NCIMB 8303 / VKM B-1760 / Hildenborough</strain>
    </source>
</reference>
<evidence type="ECO:0000313" key="3">
    <source>
        <dbReference type="Proteomes" id="UP000002194"/>
    </source>
</evidence>
<dbReference type="AlphaFoldDB" id="Q729T1"/>
<evidence type="ECO:0000313" key="2">
    <source>
        <dbReference type="EMBL" id="AAS96741.1"/>
    </source>
</evidence>
<keyword evidence="3" id="KW-1185">Reference proteome</keyword>
<dbReference type="STRING" id="882.DVU_2268"/>
<feature type="compositionally biased region" description="Polar residues" evidence="1">
    <location>
        <begin position="29"/>
        <end position="39"/>
    </location>
</feature>
<accession>Q729T1</accession>